<dbReference type="InterPro" id="IPR000653">
    <property type="entry name" value="DegT/StrS_aminotransferase"/>
</dbReference>
<sequence>MDEEMFALPAVPATPRRRRCCRPPARHWGIGPQDELIVPAMSWAAAATAVLRVGAVPVLVDVDPATGGLPTAGALDPSDLGGCSLAGSDEKSCGTAAQGGLRCSHYQGRSSS</sequence>
<dbReference type="InterPro" id="IPR015424">
    <property type="entry name" value="PyrdxlP-dep_Trfase"/>
</dbReference>
<dbReference type="Gene3D" id="3.40.640.10">
    <property type="entry name" value="Type I PLP-dependent aspartate aminotransferase-like (Major domain)"/>
    <property type="match status" value="1"/>
</dbReference>
<organism evidence="1 2">
    <name type="scientific">Nocardia aurantiaca</name>
    <dbReference type="NCBI Taxonomy" id="2675850"/>
    <lineage>
        <taxon>Bacteria</taxon>
        <taxon>Bacillati</taxon>
        <taxon>Actinomycetota</taxon>
        <taxon>Actinomycetes</taxon>
        <taxon>Mycobacteriales</taxon>
        <taxon>Nocardiaceae</taxon>
        <taxon>Nocardia</taxon>
    </lineage>
</organism>
<dbReference type="AlphaFoldDB" id="A0A6I3L056"/>
<accession>A0A6I3L056</accession>
<reference evidence="1 2" key="1">
    <citation type="submission" date="2019-11" db="EMBL/GenBank/DDBJ databases">
        <title>Nocardia sp. nov. CT2-14 isolated from soil.</title>
        <authorList>
            <person name="Kanchanasin P."/>
            <person name="Tanasupawat S."/>
            <person name="Yuki M."/>
            <person name="Kudo T."/>
        </authorList>
    </citation>
    <scope>NUCLEOTIDE SEQUENCE [LARGE SCALE GENOMIC DNA]</scope>
    <source>
        <strain evidence="1 2">CT2-14</strain>
    </source>
</reference>
<dbReference type="InterPro" id="IPR015421">
    <property type="entry name" value="PyrdxlP-dep_Trfase_major"/>
</dbReference>
<gene>
    <name evidence="1" type="ORF">GLP40_26700</name>
</gene>
<name>A0A6I3L056_9NOCA</name>
<proteinExistence type="predicted"/>
<dbReference type="Proteomes" id="UP000432464">
    <property type="component" value="Unassembled WGS sequence"/>
</dbReference>
<dbReference type="Pfam" id="PF01041">
    <property type="entry name" value="DegT_DnrJ_EryC1"/>
    <property type="match status" value="1"/>
</dbReference>
<dbReference type="SUPFAM" id="SSF53383">
    <property type="entry name" value="PLP-dependent transferases"/>
    <property type="match status" value="1"/>
</dbReference>
<evidence type="ECO:0000313" key="2">
    <source>
        <dbReference type="Proteomes" id="UP000432464"/>
    </source>
</evidence>
<evidence type="ECO:0000313" key="1">
    <source>
        <dbReference type="EMBL" id="MTE16343.1"/>
    </source>
</evidence>
<comment type="caution">
    <text evidence="1">The sequence shown here is derived from an EMBL/GenBank/DDBJ whole genome shotgun (WGS) entry which is preliminary data.</text>
</comment>
<protein>
    <submittedName>
        <fullName evidence="1">Uncharacterized protein</fullName>
    </submittedName>
</protein>
<dbReference type="RefSeq" id="WP_154790775.1">
    <property type="nucleotide sequence ID" value="NZ_WMBB01000014.1"/>
</dbReference>
<keyword evidence="2" id="KW-1185">Reference proteome</keyword>
<dbReference type="EMBL" id="WMBB01000014">
    <property type="protein sequence ID" value="MTE16343.1"/>
    <property type="molecule type" value="Genomic_DNA"/>
</dbReference>